<protein>
    <recommendedName>
        <fullName evidence="1">GmrSD restriction endonucleases N-terminal domain-containing protein</fullName>
    </recommendedName>
</protein>
<evidence type="ECO:0000313" key="3">
    <source>
        <dbReference type="Proteomes" id="UP000275925"/>
    </source>
</evidence>
<dbReference type="InterPro" id="IPR004919">
    <property type="entry name" value="GmrSD_N"/>
</dbReference>
<dbReference type="AlphaFoldDB" id="A0A388TJ79"/>
<gene>
    <name evidence="2" type="ORF">NO2_1036</name>
</gene>
<feature type="domain" description="GmrSD restriction endonucleases N-terminal" evidence="1">
    <location>
        <begin position="20"/>
        <end position="217"/>
    </location>
</feature>
<dbReference type="Pfam" id="PF03235">
    <property type="entry name" value="GmrSD_N"/>
    <property type="match status" value="1"/>
</dbReference>
<evidence type="ECO:0000313" key="2">
    <source>
        <dbReference type="EMBL" id="GBR76499.1"/>
    </source>
</evidence>
<dbReference type="EMBL" id="BGZO01000030">
    <property type="protein sequence ID" value="GBR76499.1"/>
    <property type="molecule type" value="Genomic_DNA"/>
</dbReference>
<dbReference type="Proteomes" id="UP000275925">
    <property type="component" value="Unassembled WGS sequence"/>
</dbReference>
<keyword evidence="3" id="KW-1185">Reference proteome</keyword>
<organism evidence="2 3">
    <name type="scientific">Candidatus Termititenax persephonae</name>
    <dbReference type="NCBI Taxonomy" id="2218525"/>
    <lineage>
        <taxon>Bacteria</taxon>
        <taxon>Bacillati</taxon>
        <taxon>Candidatus Margulisiibacteriota</taxon>
        <taxon>Candidatus Termititenacia</taxon>
        <taxon>Candidatus Termititenacales</taxon>
        <taxon>Candidatus Termititenacaceae</taxon>
        <taxon>Candidatus Termititenax</taxon>
    </lineage>
</organism>
<dbReference type="PANTHER" id="PTHR37292:SF2">
    <property type="entry name" value="DUF262 DOMAIN-CONTAINING PROTEIN"/>
    <property type="match status" value="1"/>
</dbReference>
<accession>A0A388TJ79</accession>
<comment type="caution">
    <text evidence="2">The sequence shown here is derived from an EMBL/GenBank/DDBJ whole genome shotgun (WGS) entry which is preliminary data.</text>
</comment>
<reference evidence="2 3" key="1">
    <citation type="journal article" date="2019" name="ISME J.">
        <title>Genome analyses of uncultured TG2/ZB3 bacteria in 'Margulisbacteria' specifically attached to ectosymbiotic spirochetes of protists in the termite gut.</title>
        <authorList>
            <person name="Utami Y.D."/>
            <person name="Kuwahara H."/>
            <person name="Igai K."/>
            <person name="Murakami T."/>
            <person name="Sugaya K."/>
            <person name="Morikawa T."/>
            <person name="Nagura Y."/>
            <person name="Yuki M."/>
            <person name="Deevong P."/>
            <person name="Inoue T."/>
            <person name="Kihara K."/>
            <person name="Lo N."/>
            <person name="Yamada A."/>
            <person name="Ohkuma M."/>
            <person name="Hongoh Y."/>
        </authorList>
    </citation>
    <scope>NUCLEOTIDE SEQUENCE [LARGE SCALE GENOMIC DNA]</scope>
    <source>
        <strain evidence="2">NkOx7-02</strain>
    </source>
</reference>
<name>A0A388TJ79_9BACT</name>
<evidence type="ECO:0000259" key="1">
    <source>
        <dbReference type="Pfam" id="PF03235"/>
    </source>
</evidence>
<sequence length="599" mass="69250">MSIQKYSINNSPIQTILTWIQSREIAVPEIQRPFVWDSSKVRDLVDSLYRGYPIGYLITWRNPQVKLKDGTASQGKRILIDGQQRVTALMAALLGHEIINNDYKRTKIVIAFQPQEEKFEVYNPAIAKDNSWIPDISKIILMEVKVPKFVKEYCKHNSKADEDKIYENIELLRGIINNPLGIIELNSDLDIETVTEVFIRINSQGKALSQADFAMSKIAANEIYGGNTLRKSIDYFCHLAIVPEFYKQILDLDKNFTETEYFKEMAWLKDEKDDLYDPLYTDMLRVSFTSEFKRGRLQDLVALLSGRNFETRTYEENIAEQSFELLKIGIMKFMNKTNFQRFLMIVRSSGFIDVSMLRSQNVLNVAYMVYLMLHSQKENPNKIETFVRRWLVLSILTGRYSGSPESRIDFDIKKIDEIGIGKYLASVEESELSEAFWSAGLPSQLNTSVASSPYFGVYLASQVKTNDKGFLSKDITVKDLIELRGDVHHLFPKHYLKKRGLHRGKYNQIANYVMMQSEINIAVGDQEPAKYFSEILEKIREGKPSKYGAISDIETLQENFKAHCIPDGMENNTIENYDGFLEARRKLMALKIRDYYFKL</sequence>
<dbReference type="PANTHER" id="PTHR37292">
    <property type="entry name" value="VNG6097C"/>
    <property type="match status" value="1"/>
</dbReference>
<proteinExistence type="predicted"/>